<evidence type="ECO:0000259" key="5">
    <source>
        <dbReference type="PROSITE" id="PS50977"/>
    </source>
</evidence>
<evidence type="ECO:0000256" key="4">
    <source>
        <dbReference type="PROSITE-ProRule" id="PRU00335"/>
    </source>
</evidence>
<feature type="DNA-binding region" description="H-T-H motif" evidence="4">
    <location>
        <begin position="30"/>
        <end position="49"/>
    </location>
</feature>
<gene>
    <name evidence="6" type="ORF">CLV43_10726</name>
</gene>
<dbReference type="SUPFAM" id="SSF46689">
    <property type="entry name" value="Homeodomain-like"/>
    <property type="match status" value="1"/>
</dbReference>
<dbReference type="InterPro" id="IPR050109">
    <property type="entry name" value="HTH-type_TetR-like_transc_reg"/>
</dbReference>
<dbReference type="EMBL" id="PVTF01000007">
    <property type="protein sequence ID" value="PRY39443.1"/>
    <property type="molecule type" value="Genomic_DNA"/>
</dbReference>
<evidence type="ECO:0000313" key="7">
    <source>
        <dbReference type="Proteomes" id="UP000239494"/>
    </source>
</evidence>
<evidence type="ECO:0000256" key="2">
    <source>
        <dbReference type="ARBA" id="ARBA00023125"/>
    </source>
</evidence>
<dbReference type="GO" id="GO:0003700">
    <property type="term" value="F:DNA-binding transcription factor activity"/>
    <property type="evidence" value="ECO:0007669"/>
    <property type="project" value="TreeGrafter"/>
</dbReference>
<dbReference type="GO" id="GO:0000976">
    <property type="term" value="F:transcription cis-regulatory region binding"/>
    <property type="evidence" value="ECO:0007669"/>
    <property type="project" value="TreeGrafter"/>
</dbReference>
<dbReference type="PROSITE" id="PS50977">
    <property type="entry name" value="HTH_TETR_2"/>
    <property type="match status" value="1"/>
</dbReference>
<evidence type="ECO:0000313" key="6">
    <source>
        <dbReference type="EMBL" id="PRY39443.1"/>
    </source>
</evidence>
<evidence type="ECO:0000256" key="3">
    <source>
        <dbReference type="ARBA" id="ARBA00023163"/>
    </source>
</evidence>
<dbReference type="Proteomes" id="UP000239494">
    <property type="component" value="Unassembled WGS sequence"/>
</dbReference>
<sequence>MGKRGVRLSREAIVGRAVELADAEGLAAVTIRRLAQENAVTPMAMYWHFDDKDSLLDAMAEHLIASVDVPEPTDGPWDGQLRAILAALLAALRPHPAVAGLASARVLATEPGLRLAERVLELLGRAGLDTRRAAEAAMFLVSSVIALVTAAPADRRGPEDEEDAVRQRKARLQALPPSRYPHVVAAAPELANCFDRDGYFDDNLDLLVRGVHGIA</sequence>
<protein>
    <submittedName>
        <fullName evidence="6">TetR family transcriptional regulator</fullName>
    </submittedName>
</protein>
<dbReference type="GO" id="GO:0045892">
    <property type="term" value="P:negative regulation of DNA-templated transcription"/>
    <property type="evidence" value="ECO:0007669"/>
    <property type="project" value="InterPro"/>
</dbReference>
<comment type="caution">
    <text evidence="6">The sequence shown here is derived from an EMBL/GenBank/DDBJ whole genome shotgun (WGS) entry which is preliminary data.</text>
</comment>
<keyword evidence="1" id="KW-0805">Transcription regulation</keyword>
<dbReference type="Gene3D" id="1.10.357.10">
    <property type="entry name" value="Tetracycline Repressor, domain 2"/>
    <property type="match status" value="1"/>
</dbReference>
<proteinExistence type="predicted"/>
<dbReference type="InterPro" id="IPR004111">
    <property type="entry name" value="Repressor_TetR_C"/>
</dbReference>
<name>A0A2T0T1F1_9PSEU</name>
<keyword evidence="2 4" id="KW-0238">DNA-binding</keyword>
<feature type="domain" description="HTH tetR-type" evidence="5">
    <location>
        <begin position="7"/>
        <end position="67"/>
    </location>
</feature>
<accession>A0A2T0T1F1</accession>
<organism evidence="6 7">
    <name type="scientific">Umezawaea tangerina</name>
    <dbReference type="NCBI Taxonomy" id="84725"/>
    <lineage>
        <taxon>Bacteria</taxon>
        <taxon>Bacillati</taxon>
        <taxon>Actinomycetota</taxon>
        <taxon>Actinomycetes</taxon>
        <taxon>Pseudonocardiales</taxon>
        <taxon>Pseudonocardiaceae</taxon>
        <taxon>Umezawaea</taxon>
    </lineage>
</organism>
<dbReference type="InterPro" id="IPR036271">
    <property type="entry name" value="Tet_transcr_reg_TetR-rel_C_sf"/>
</dbReference>
<dbReference type="RefSeq" id="WP_211304506.1">
    <property type="nucleotide sequence ID" value="NZ_PVTF01000007.1"/>
</dbReference>
<dbReference type="Pfam" id="PF00440">
    <property type="entry name" value="TetR_N"/>
    <property type="match status" value="1"/>
</dbReference>
<dbReference type="Pfam" id="PF02909">
    <property type="entry name" value="TetR_C_1"/>
    <property type="match status" value="1"/>
</dbReference>
<reference evidence="6 7" key="1">
    <citation type="submission" date="2018-03" db="EMBL/GenBank/DDBJ databases">
        <title>Genomic Encyclopedia of Archaeal and Bacterial Type Strains, Phase II (KMG-II): from individual species to whole genera.</title>
        <authorList>
            <person name="Goeker M."/>
        </authorList>
    </citation>
    <scope>NUCLEOTIDE SEQUENCE [LARGE SCALE GENOMIC DNA]</scope>
    <source>
        <strain evidence="6 7">DSM 44720</strain>
    </source>
</reference>
<dbReference type="SUPFAM" id="SSF48498">
    <property type="entry name" value="Tetracyclin repressor-like, C-terminal domain"/>
    <property type="match status" value="1"/>
</dbReference>
<keyword evidence="7" id="KW-1185">Reference proteome</keyword>
<dbReference type="PANTHER" id="PTHR30055:SF151">
    <property type="entry name" value="TRANSCRIPTIONAL REGULATORY PROTEIN"/>
    <property type="match status" value="1"/>
</dbReference>
<dbReference type="InterPro" id="IPR009057">
    <property type="entry name" value="Homeodomain-like_sf"/>
</dbReference>
<keyword evidence="3" id="KW-0804">Transcription</keyword>
<dbReference type="InterPro" id="IPR001647">
    <property type="entry name" value="HTH_TetR"/>
</dbReference>
<dbReference type="PANTHER" id="PTHR30055">
    <property type="entry name" value="HTH-TYPE TRANSCRIPTIONAL REGULATOR RUTR"/>
    <property type="match status" value="1"/>
</dbReference>
<dbReference type="AlphaFoldDB" id="A0A2T0T1F1"/>
<evidence type="ECO:0000256" key="1">
    <source>
        <dbReference type="ARBA" id="ARBA00023015"/>
    </source>
</evidence>